<proteinExistence type="predicted"/>
<evidence type="ECO:0000313" key="1">
    <source>
        <dbReference type="EMBL" id="WBW49946.1"/>
    </source>
</evidence>
<accession>A0ABY7QU17</accession>
<reference evidence="1 2" key="1">
    <citation type="submission" date="2023-01" db="EMBL/GenBank/DDBJ databases">
        <authorList>
            <person name="Lee S.H."/>
            <person name="Jung H.S."/>
            <person name="Yun J.U."/>
        </authorList>
    </citation>
    <scope>NUCLEOTIDE SEQUENCE [LARGE SCALE GENOMIC DNA]</scope>
    <source>
        <strain evidence="1 2">CBA3646</strain>
    </source>
</reference>
<dbReference type="Proteomes" id="UP001210339">
    <property type="component" value="Chromosome"/>
</dbReference>
<keyword evidence="2" id="KW-1185">Reference proteome</keyword>
<dbReference type="InterPro" id="IPR009343">
    <property type="entry name" value="DUF1002"/>
</dbReference>
<dbReference type="Pfam" id="PF06207">
    <property type="entry name" value="DUF1002"/>
    <property type="match status" value="1"/>
</dbReference>
<protein>
    <submittedName>
        <fullName evidence="1">DUF1002 domain-containing protein</fullName>
    </submittedName>
</protein>
<name>A0ABY7QU17_9FIRM</name>
<sequence>MRNLKYDTTMPHKSARELKKIRSLPAVIAMAGLMLLPASVLADAAVGDSVVSIGANLDTNERSAILDELNAPKDAQIIEVTNDEEHKYLGDVVPAGKIGHKAISSSLITYTEAGSGLDIDVSDKINYITESTYRNALITAGVTDADVVITAPNSVTGTAALTGIMKAYEQTSGAVISDEVKKVANEEMVVSQQLTEEMGEQETNDLINSIKVAMEKNMPANEEQLRTVINNVAQEYHITISDNQVESLVGLFTKMKNANINWDQVAQEAGKYSDVAKDLASKAKDYLSSPEGQQVLEQSKGIFAQIIDWIKNFFAGL</sequence>
<gene>
    <name evidence="1" type="ORF">O6R05_08060</name>
</gene>
<dbReference type="RefSeq" id="WP_271191477.1">
    <property type="nucleotide sequence ID" value="NZ_CP115667.1"/>
</dbReference>
<evidence type="ECO:0000313" key="2">
    <source>
        <dbReference type="Proteomes" id="UP001210339"/>
    </source>
</evidence>
<dbReference type="EMBL" id="CP115667">
    <property type="protein sequence ID" value="WBW49946.1"/>
    <property type="molecule type" value="Genomic_DNA"/>
</dbReference>
<organism evidence="1 2">
    <name type="scientific">Peptoniphilus equinus</name>
    <dbReference type="NCBI Taxonomy" id="3016343"/>
    <lineage>
        <taxon>Bacteria</taxon>
        <taxon>Bacillati</taxon>
        <taxon>Bacillota</taxon>
        <taxon>Tissierellia</taxon>
        <taxon>Tissierellales</taxon>
        <taxon>Peptoniphilaceae</taxon>
        <taxon>Peptoniphilus</taxon>
    </lineage>
</organism>